<dbReference type="AlphaFoldDB" id="A0A0F6TS47"/>
<dbReference type="Proteomes" id="UP000034071">
    <property type="component" value="Chromosome"/>
</dbReference>
<sequence>MNKMLRHIIMVAALLSMALLSVSHAFSPIHQDATDLPECTFCLHHAGNQLHTAPNQITVPQPLEISAEMITLNSSTVFVRSIRPFYGRAPPQIA</sequence>
<dbReference type="HOGENOM" id="CLU_2382276_0_0_6"/>
<name>A0A0F6TS47_9GAMM</name>
<evidence type="ECO:0000256" key="1">
    <source>
        <dbReference type="SAM" id="SignalP"/>
    </source>
</evidence>
<organism evidence="2 3">
    <name type="scientific">Kangiella geojedonensis</name>
    <dbReference type="NCBI Taxonomy" id="914150"/>
    <lineage>
        <taxon>Bacteria</taxon>
        <taxon>Pseudomonadati</taxon>
        <taxon>Pseudomonadota</taxon>
        <taxon>Gammaproteobacteria</taxon>
        <taxon>Kangiellales</taxon>
        <taxon>Kangiellaceae</taxon>
        <taxon>Kangiella</taxon>
    </lineage>
</organism>
<gene>
    <name evidence="2" type="ORF">TQ33_2154</name>
</gene>
<evidence type="ECO:0000313" key="2">
    <source>
        <dbReference type="EMBL" id="AKE53080.1"/>
    </source>
</evidence>
<reference evidence="2 3" key="1">
    <citation type="submission" date="2015-02" db="EMBL/GenBank/DDBJ databases">
        <title>Complete genome sequence of Kangiella geojedonensis strain YCS-5T.</title>
        <authorList>
            <person name="Kim K.M."/>
        </authorList>
    </citation>
    <scope>NUCLEOTIDE SEQUENCE [LARGE SCALE GENOMIC DNA]</scope>
    <source>
        <strain evidence="2 3">YCS-5</strain>
    </source>
</reference>
<keyword evidence="3" id="KW-1185">Reference proteome</keyword>
<feature type="chain" id="PRO_5002510398" evidence="1">
    <location>
        <begin position="26"/>
        <end position="94"/>
    </location>
</feature>
<evidence type="ECO:0000313" key="3">
    <source>
        <dbReference type="Proteomes" id="UP000034071"/>
    </source>
</evidence>
<protein>
    <submittedName>
        <fullName evidence="2">Uncharacterized protein</fullName>
    </submittedName>
</protein>
<accession>A0A0F6TS47</accession>
<dbReference type="KEGG" id="kge:TQ33_2154"/>
<feature type="signal peptide" evidence="1">
    <location>
        <begin position="1"/>
        <end position="25"/>
    </location>
</feature>
<dbReference type="STRING" id="914150.TQ33_2154"/>
<proteinExistence type="predicted"/>
<dbReference type="EMBL" id="CP010975">
    <property type="protein sequence ID" value="AKE53080.1"/>
    <property type="molecule type" value="Genomic_DNA"/>
</dbReference>
<keyword evidence="1" id="KW-0732">Signal</keyword>